<dbReference type="Gene3D" id="2.40.10.10">
    <property type="entry name" value="Trypsin-like serine proteases"/>
    <property type="match status" value="2"/>
</dbReference>
<dbReference type="AlphaFoldDB" id="V5GKT8"/>
<feature type="signal peptide" evidence="2">
    <location>
        <begin position="1"/>
        <end position="16"/>
    </location>
</feature>
<keyword evidence="2" id="KW-0732">Signal</keyword>
<dbReference type="GO" id="GO:0004252">
    <property type="term" value="F:serine-type endopeptidase activity"/>
    <property type="evidence" value="ECO:0007669"/>
    <property type="project" value="InterPro"/>
</dbReference>
<organism evidence="4">
    <name type="scientific">Anoplophora glabripennis</name>
    <name type="common">Asian longhorn beetle</name>
    <name type="synonym">Anoplophora nobilis</name>
    <dbReference type="NCBI Taxonomy" id="217634"/>
    <lineage>
        <taxon>Eukaryota</taxon>
        <taxon>Metazoa</taxon>
        <taxon>Ecdysozoa</taxon>
        <taxon>Arthropoda</taxon>
        <taxon>Hexapoda</taxon>
        <taxon>Insecta</taxon>
        <taxon>Pterygota</taxon>
        <taxon>Neoptera</taxon>
        <taxon>Endopterygota</taxon>
        <taxon>Coleoptera</taxon>
        <taxon>Polyphaga</taxon>
        <taxon>Cucujiformia</taxon>
        <taxon>Chrysomeloidea</taxon>
        <taxon>Cerambycidae</taxon>
        <taxon>Lamiinae</taxon>
        <taxon>Lamiini</taxon>
        <taxon>Anoplophora</taxon>
    </lineage>
</organism>
<protein>
    <submittedName>
        <fullName evidence="4">Chymotrypsin BI</fullName>
    </submittedName>
</protein>
<evidence type="ECO:0000256" key="1">
    <source>
        <dbReference type="ARBA" id="ARBA00023157"/>
    </source>
</evidence>
<dbReference type="EMBL" id="GALX01003757">
    <property type="protein sequence ID" value="JAB64709.1"/>
    <property type="molecule type" value="Transcribed_RNA"/>
</dbReference>
<proteinExistence type="predicted"/>
<dbReference type="InterPro" id="IPR018114">
    <property type="entry name" value="TRYPSIN_HIS"/>
</dbReference>
<dbReference type="GO" id="GO:0006508">
    <property type="term" value="P:proteolysis"/>
    <property type="evidence" value="ECO:0007669"/>
    <property type="project" value="InterPro"/>
</dbReference>
<dbReference type="InterPro" id="IPR009003">
    <property type="entry name" value="Peptidase_S1_PA"/>
</dbReference>
<feature type="chain" id="PRO_5004734019" evidence="2">
    <location>
        <begin position="17"/>
        <end position="183"/>
    </location>
</feature>
<evidence type="ECO:0000256" key="2">
    <source>
        <dbReference type="SAM" id="SignalP"/>
    </source>
</evidence>
<feature type="domain" description="Peptidase S1" evidence="3">
    <location>
        <begin position="57"/>
        <end position="183"/>
    </location>
</feature>
<dbReference type="FunFam" id="2.40.10.10:FF:000166">
    <property type="entry name" value="Trypsin"/>
    <property type="match status" value="1"/>
</dbReference>
<dbReference type="InterPro" id="IPR001254">
    <property type="entry name" value="Trypsin_dom"/>
</dbReference>
<dbReference type="InterPro" id="IPR043504">
    <property type="entry name" value="Peptidase_S1_PA_chymotrypsin"/>
</dbReference>
<dbReference type="PANTHER" id="PTHR24252">
    <property type="entry name" value="ACROSIN-RELATED"/>
    <property type="match status" value="1"/>
</dbReference>
<reference evidence="4" key="1">
    <citation type="submission" date="2013-07" db="EMBL/GenBank/DDBJ databases">
        <title>Midgut Transcriptome Profiling of Anoplphora glabripennis, a Lignocellulose Degrading, Wood-Boring Cerambycid.</title>
        <authorList>
            <person name="Scully E.D."/>
            <person name="Hoover K."/>
            <person name="Carlson J.E."/>
            <person name="Tien M."/>
            <person name="Geib S.M."/>
        </authorList>
    </citation>
    <scope>NUCLEOTIDE SEQUENCE</scope>
</reference>
<dbReference type="SUPFAM" id="SSF50494">
    <property type="entry name" value="Trypsin-like serine proteases"/>
    <property type="match status" value="1"/>
</dbReference>
<dbReference type="Pfam" id="PF00089">
    <property type="entry name" value="Trypsin"/>
    <property type="match status" value="1"/>
</dbReference>
<gene>
    <name evidence="4" type="primary">CTRB1</name>
</gene>
<dbReference type="PROSITE" id="PS00134">
    <property type="entry name" value="TRYPSIN_HIS"/>
    <property type="match status" value="1"/>
</dbReference>
<evidence type="ECO:0000259" key="3">
    <source>
        <dbReference type="PROSITE" id="PS50240"/>
    </source>
</evidence>
<evidence type="ECO:0000313" key="4">
    <source>
        <dbReference type="EMBL" id="JAB64709.1"/>
    </source>
</evidence>
<keyword evidence="1" id="KW-1015">Disulfide bond</keyword>
<dbReference type="SMART" id="SM00020">
    <property type="entry name" value="Tryp_SPc"/>
    <property type="match status" value="1"/>
</dbReference>
<accession>V5GKT8</accession>
<name>V5GKT8_ANOGL</name>
<sequence length="183" mass="19401">MQISVCFLAIVCSAVALPAEIPFEALEELDLSKLTPKNVYLEPINPVKPADLPSSRIVGGTELAPGAAPYQVAIIADSSGFCGGSLISPSRVLTAAHCTIRASYVQVRVGAHNYNQDETTQVRLTSANIINHELFDDSLYLNDIAVVFLPSAVSLTDSIGVVDLAPVRQVPTRGRGASWRVGA</sequence>
<dbReference type="PROSITE" id="PS50240">
    <property type="entry name" value="TRYPSIN_DOM"/>
    <property type="match status" value="1"/>
</dbReference>
<dbReference type="PANTHER" id="PTHR24252:SF7">
    <property type="entry name" value="HYALIN"/>
    <property type="match status" value="1"/>
</dbReference>